<dbReference type="Gene3D" id="3.40.50.10680">
    <property type="entry name" value="CofD-like domains"/>
    <property type="match status" value="1"/>
</dbReference>
<dbReference type="EMBL" id="PDCK01000043">
    <property type="protein sequence ID" value="PRQ29123.1"/>
    <property type="molecule type" value="Genomic_DNA"/>
</dbReference>
<dbReference type="STRING" id="74649.A0A2P6Q4K9"/>
<dbReference type="PANTHER" id="PTHR31240:SF0">
    <property type="entry name" value="MATERNAL EFFECT EMBRYO ARREST 18"/>
    <property type="match status" value="1"/>
</dbReference>
<feature type="transmembrane region" description="Helical" evidence="1">
    <location>
        <begin position="20"/>
        <end position="38"/>
    </location>
</feature>
<dbReference type="Gramene" id="PRQ29123">
    <property type="protein sequence ID" value="PRQ29123"/>
    <property type="gene ID" value="RchiOBHm_Chr5g0010491"/>
</dbReference>
<protein>
    <submittedName>
        <fullName evidence="2">Uncharacterized protein</fullName>
    </submittedName>
</protein>
<evidence type="ECO:0000313" key="2">
    <source>
        <dbReference type="EMBL" id="PRQ29123.1"/>
    </source>
</evidence>
<dbReference type="Proteomes" id="UP000238479">
    <property type="component" value="Chromosome 5"/>
</dbReference>
<proteinExistence type="predicted"/>
<gene>
    <name evidence="2" type="ORF">RchiOBHm_Chr5g0010491</name>
</gene>
<dbReference type="AlphaFoldDB" id="A0A2P6Q4K9"/>
<keyword evidence="3" id="KW-1185">Reference proteome</keyword>
<dbReference type="PANTHER" id="PTHR31240">
    <property type="entry name" value="MATERNAL EFFECT EMBRYO ARREST 18"/>
    <property type="match status" value="1"/>
</dbReference>
<reference evidence="2 3" key="1">
    <citation type="journal article" date="2018" name="Nat. Genet.">
        <title>The Rosa genome provides new insights in the design of modern roses.</title>
        <authorList>
            <person name="Bendahmane M."/>
        </authorList>
    </citation>
    <scope>NUCLEOTIDE SEQUENCE [LARGE SCALE GENOMIC DNA]</scope>
    <source>
        <strain evidence="3">cv. Old Blush</strain>
    </source>
</reference>
<dbReference type="SUPFAM" id="SSF142338">
    <property type="entry name" value="CofD-like"/>
    <property type="match status" value="1"/>
</dbReference>
<evidence type="ECO:0000313" key="3">
    <source>
        <dbReference type="Proteomes" id="UP000238479"/>
    </source>
</evidence>
<keyword evidence="1" id="KW-1133">Transmembrane helix</keyword>
<sequence length="87" mass="9504">MVQLRNVDCIVYAMAWVNSLFTSVCPSLALIGIGKIICSSQVLPQARKIVVDSVHDPKVVVVFDPKSLIQALDDLVGRHMTTNVKVV</sequence>
<organism evidence="2 3">
    <name type="scientific">Rosa chinensis</name>
    <name type="common">China rose</name>
    <dbReference type="NCBI Taxonomy" id="74649"/>
    <lineage>
        <taxon>Eukaryota</taxon>
        <taxon>Viridiplantae</taxon>
        <taxon>Streptophyta</taxon>
        <taxon>Embryophyta</taxon>
        <taxon>Tracheophyta</taxon>
        <taxon>Spermatophyta</taxon>
        <taxon>Magnoliopsida</taxon>
        <taxon>eudicotyledons</taxon>
        <taxon>Gunneridae</taxon>
        <taxon>Pentapetalae</taxon>
        <taxon>rosids</taxon>
        <taxon>fabids</taxon>
        <taxon>Rosales</taxon>
        <taxon>Rosaceae</taxon>
        <taxon>Rosoideae</taxon>
        <taxon>Rosoideae incertae sedis</taxon>
        <taxon>Rosa</taxon>
    </lineage>
</organism>
<name>A0A2P6Q4K9_ROSCH</name>
<comment type="caution">
    <text evidence="2">The sequence shown here is derived from an EMBL/GenBank/DDBJ whole genome shotgun (WGS) entry which is preliminary data.</text>
</comment>
<keyword evidence="1" id="KW-0472">Membrane</keyword>
<keyword evidence="1" id="KW-0812">Transmembrane</keyword>
<accession>A0A2P6Q4K9</accession>
<dbReference type="InterPro" id="IPR038136">
    <property type="entry name" value="CofD-like_dom_sf"/>
</dbReference>
<evidence type="ECO:0000256" key="1">
    <source>
        <dbReference type="SAM" id="Phobius"/>
    </source>
</evidence>